<name>A0A9K3CNA4_9EUKA</name>
<feature type="compositionally biased region" description="Basic and acidic residues" evidence="1">
    <location>
        <begin position="451"/>
        <end position="467"/>
    </location>
</feature>
<dbReference type="PANTHER" id="PTHR47332">
    <property type="entry name" value="SET DOMAIN-CONTAINING PROTEIN 5"/>
    <property type="match status" value="1"/>
</dbReference>
<dbReference type="PANTHER" id="PTHR47332:SF4">
    <property type="entry name" value="SET DOMAIN-CONTAINING PROTEIN 5"/>
    <property type="match status" value="1"/>
</dbReference>
<dbReference type="SUPFAM" id="SSF82199">
    <property type="entry name" value="SET domain"/>
    <property type="match status" value="1"/>
</dbReference>
<keyword evidence="4" id="KW-1185">Reference proteome</keyword>
<gene>
    <name evidence="3" type="ORF">KIPB_000113</name>
</gene>
<dbReference type="Pfam" id="PF00856">
    <property type="entry name" value="SET"/>
    <property type="match status" value="1"/>
</dbReference>
<dbReference type="EMBL" id="BDIP01000010">
    <property type="protein sequence ID" value="GIQ79465.1"/>
    <property type="molecule type" value="Genomic_DNA"/>
</dbReference>
<evidence type="ECO:0000313" key="3">
    <source>
        <dbReference type="EMBL" id="GIQ79465.1"/>
    </source>
</evidence>
<dbReference type="AlphaFoldDB" id="A0A9K3CNA4"/>
<evidence type="ECO:0000256" key="1">
    <source>
        <dbReference type="SAM" id="MobiDB-lite"/>
    </source>
</evidence>
<feature type="domain" description="SET" evidence="2">
    <location>
        <begin position="1"/>
        <end position="104"/>
    </location>
</feature>
<reference evidence="3 4" key="1">
    <citation type="journal article" date="2018" name="PLoS ONE">
        <title>The draft genome of Kipferlia bialata reveals reductive genome evolution in fornicate parasites.</title>
        <authorList>
            <person name="Tanifuji G."/>
            <person name="Takabayashi S."/>
            <person name="Kume K."/>
            <person name="Takagi M."/>
            <person name="Nakayama T."/>
            <person name="Kamikawa R."/>
            <person name="Inagaki Y."/>
            <person name="Hashimoto T."/>
        </authorList>
    </citation>
    <scope>NUCLEOTIDE SEQUENCE [LARGE SCALE GENOMIC DNA]</scope>
    <source>
        <strain evidence="3">NY0173</strain>
    </source>
</reference>
<dbReference type="PROSITE" id="PS50280">
    <property type="entry name" value="SET"/>
    <property type="match status" value="1"/>
</dbReference>
<dbReference type="Gene3D" id="2.170.270.10">
    <property type="entry name" value="SET domain"/>
    <property type="match status" value="1"/>
</dbReference>
<evidence type="ECO:0000313" key="4">
    <source>
        <dbReference type="Proteomes" id="UP000265618"/>
    </source>
</evidence>
<dbReference type="Proteomes" id="UP000265618">
    <property type="component" value="Unassembled WGS sequence"/>
</dbReference>
<feature type="compositionally biased region" description="Basic residues" evidence="1">
    <location>
        <begin position="430"/>
        <end position="439"/>
    </location>
</feature>
<proteinExistence type="predicted"/>
<evidence type="ECO:0000259" key="2">
    <source>
        <dbReference type="PROSITE" id="PS50280"/>
    </source>
</evidence>
<organism evidence="3 4">
    <name type="scientific">Kipferlia bialata</name>
    <dbReference type="NCBI Taxonomy" id="797122"/>
    <lineage>
        <taxon>Eukaryota</taxon>
        <taxon>Metamonada</taxon>
        <taxon>Carpediemonas-like organisms</taxon>
        <taxon>Kipferlia</taxon>
    </lineage>
</organism>
<dbReference type="InterPro" id="IPR001214">
    <property type="entry name" value="SET_dom"/>
</dbReference>
<feature type="region of interest" description="Disordered" evidence="1">
    <location>
        <begin position="428"/>
        <end position="467"/>
    </location>
</feature>
<dbReference type="OrthoDB" id="438641at2759"/>
<protein>
    <recommendedName>
        <fullName evidence="2">SET domain-containing protein</fullName>
    </recommendedName>
</protein>
<dbReference type="CDD" id="cd20071">
    <property type="entry name" value="SET_SMYD"/>
    <property type="match status" value="1"/>
</dbReference>
<accession>A0A9K3CNA4</accession>
<feature type="compositionally biased region" description="Low complexity" evidence="1">
    <location>
        <begin position="440"/>
        <end position="450"/>
    </location>
</feature>
<comment type="caution">
    <text evidence="3">The sequence shown here is derived from an EMBL/GenBank/DDBJ whole genome shotgun (WGS) entry which is preliminary data.</text>
</comment>
<dbReference type="InterPro" id="IPR053185">
    <property type="entry name" value="SET_domain_protein"/>
</dbReference>
<dbReference type="InterPro" id="IPR046341">
    <property type="entry name" value="SET_dom_sf"/>
</dbReference>
<sequence>MKGNVDRELALCSDAQRQEFFALSDARSQDYYLNEQSSLGIMMTNAFLSHSGENMLLFPLTSRMNHSCAPNTLWQEVTTPEGVSIVVRAARDVPAEEELTISYIHLWSSFDERKSELANTFHFNCMCPTCSLEGEEREKSDSRRKQGFSLIKKIRQEAVGMFNSEEKSQHRALLEMVTEVIQLHDTEFDAIVEDCVYWYEVAMLCSLLLGDTSGAKGYAAEALRSKLLLDGPEAACHNKRYVESPTSHPAAVALGLGSYVIRSYGALIQEKLMYLTQSQEETFWSFRPAGRMNHSCAPNVSNPDVVLDKMMGDKGVAKAKVTELISLIDQGLQSPGHLQDVHYKAMKDSVKRKHYKMATFHALEALKNKMLTEGDHPGCAKYKLYAERPWLVLNQEAPGQVAKPLDYPYVNRGPGLSFAYALRHYETTRPVKKARKPRSKTTTTSKGAASGKRDSRMSDRLAKQPHD</sequence>